<evidence type="ECO:0000256" key="1">
    <source>
        <dbReference type="SAM" id="Phobius"/>
    </source>
</evidence>
<keyword evidence="1" id="KW-0812">Transmembrane</keyword>
<reference evidence="3 4" key="1">
    <citation type="submission" date="2019-02" db="EMBL/GenBank/DDBJ databases">
        <title>Prokaryotic population dynamics and viral predation in marine succession experiment using metagenomics: the confinement effect.</title>
        <authorList>
            <person name="Haro-Moreno J.M."/>
            <person name="Rodriguez-Valera F."/>
            <person name="Lopez-Perez M."/>
        </authorList>
    </citation>
    <scope>NUCLEOTIDE SEQUENCE [LARGE SCALE GENOMIC DNA]</scope>
    <source>
        <strain evidence="3">MED-G159</strain>
    </source>
</reference>
<evidence type="ECO:0000313" key="3">
    <source>
        <dbReference type="EMBL" id="RZO27283.1"/>
    </source>
</evidence>
<evidence type="ECO:0000259" key="2">
    <source>
        <dbReference type="Pfam" id="PF09976"/>
    </source>
</evidence>
<gene>
    <name evidence="3" type="ORF">EVA92_00625</name>
</gene>
<dbReference type="Proteomes" id="UP000315825">
    <property type="component" value="Unassembled WGS sequence"/>
</dbReference>
<proteinExistence type="predicted"/>
<dbReference type="InterPro" id="IPR018704">
    <property type="entry name" value="SecYEG/CpoB_TPR"/>
</dbReference>
<protein>
    <submittedName>
        <fullName evidence="3">Tetratricopeptide repeat protein</fullName>
    </submittedName>
</protein>
<feature type="domain" description="Ancillary SecYEG translocon subunit/Cell division coordinator CpoB TPR" evidence="2">
    <location>
        <begin position="13"/>
        <end position="196"/>
    </location>
</feature>
<organism evidence="3 4">
    <name type="scientific">SAR86 cluster bacterium</name>
    <dbReference type="NCBI Taxonomy" id="2030880"/>
    <lineage>
        <taxon>Bacteria</taxon>
        <taxon>Pseudomonadati</taxon>
        <taxon>Pseudomonadota</taxon>
        <taxon>Gammaproteobacteria</taxon>
        <taxon>SAR86 cluster</taxon>
    </lineage>
</organism>
<name>A0A520N1G2_9GAMM</name>
<dbReference type="EMBL" id="SHBE01000001">
    <property type="protein sequence ID" value="RZO27283.1"/>
    <property type="molecule type" value="Genomic_DNA"/>
</dbReference>
<sequence length="197" mass="22915">MLEQLEKFLKNRYTIFSIVAVILIIIAVNVNSYFQNKKNESEFLRFVEINDAFAIEGAASDLSDNLNLNFENFGYELIAKSILAKKSLDEGNQDLAYSIYTELYSSLSKSNIDSETLKIMQEQFSENILRLTMELDLYESGEEFINKSSLDSVRFFEISGDFYKFFENFDKANEWYNKAINSDISENQKDLIRLKLI</sequence>
<dbReference type="AlphaFoldDB" id="A0A520N1G2"/>
<keyword evidence="1" id="KW-1133">Transmembrane helix</keyword>
<keyword evidence="1" id="KW-0472">Membrane</keyword>
<evidence type="ECO:0000313" key="4">
    <source>
        <dbReference type="Proteomes" id="UP000315825"/>
    </source>
</evidence>
<comment type="caution">
    <text evidence="3">The sequence shown here is derived from an EMBL/GenBank/DDBJ whole genome shotgun (WGS) entry which is preliminary data.</text>
</comment>
<dbReference type="Pfam" id="PF09976">
    <property type="entry name" value="TPR_21"/>
    <property type="match status" value="1"/>
</dbReference>
<feature type="transmembrane region" description="Helical" evidence="1">
    <location>
        <begin position="12"/>
        <end position="34"/>
    </location>
</feature>
<accession>A0A520N1G2</accession>